<dbReference type="Proteomes" id="UP000318296">
    <property type="component" value="Unassembled WGS sequence"/>
</dbReference>
<organism evidence="1 2">
    <name type="scientific">Candidatus Berkelbacteria bacterium Licking1014_96</name>
    <dbReference type="NCBI Taxonomy" id="2017149"/>
    <lineage>
        <taxon>Bacteria</taxon>
        <taxon>Candidatus Berkelbacteria</taxon>
    </lineage>
</organism>
<protein>
    <submittedName>
        <fullName evidence="1">Uncharacterized protein</fullName>
    </submittedName>
</protein>
<name>A0A554LGT4_9BACT</name>
<gene>
    <name evidence="1" type="ORF">CEN92_153</name>
</gene>
<reference evidence="1 2" key="1">
    <citation type="submission" date="2017-07" db="EMBL/GenBank/DDBJ databases">
        <title>Mechanisms for carbon and nitrogen cycling indicate functional differentiation within the Candidate Phyla Radiation.</title>
        <authorList>
            <person name="Danczak R.E."/>
            <person name="Johnston M.D."/>
            <person name="Kenah C."/>
            <person name="Slattery M."/>
            <person name="Wrighton K.C."/>
            <person name="Wilkins M.J."/>
        </authorList>
    </citation>
    <scope>NUCLEOTIDE SEQUENCE [LARGE SCALE GENOMIC DNA]</scope>
    <source>
        <strain evidence="1">Licking1014_96</strain>
    </source>
</reference>
<comment type="caution">
    <text evidence="1">The sequence shown here is derived from an EMBL/GenBank/DDBJ whole genome shotgun (WGS) entry which is preliminary data.</text>
</comment>
<accession>A0A554LGT4</accession>
<evidence type="ECO:0000313" key="1">
    <source>
        <dbReference type="EMBL" id="TSC92083.1"/>
    </source>
</evidence>
<evidence type="ECO:0000313" key="2">
    <source>
        <dbReference type="Proteomes" id="UP000318296"/>
    </source>
</evidence>
<sequence length="249" mass="27892">MNSPVSAGMIRKLKTRVAQATEAPDFCKQAVFHLIRASHSLTLSVRMETTDDILGRMMGFGIHGMNSNCCQTRLGDWMSRNRIKAYFSGDCSRIDPDTRRPIWGAQLSIRETRPRLIDFDPNVIGMISLPETGIGERQWIARVLEEMPTHLPDRLWQKPEHGTFAQLEEEMGRVESSFRKGIPLSECLDLTLFGVTPLKAQSCCAIIKVDEGNNALGTNLPLIARIVLDPEFEQKMLQGILKAAGRKKG</sequence>
<dbReference type="EMBL" id="VMGH01000019">
    <property type="protein sequence ID" value="TSC92083.1"/>
    <property type="molecule type" value="Genomic_DNA"/>
</dbReference>
<dbReference type="AlphaFoldDB" id="A0A554LGT4"/>
<proteinExistence type="predicted"/>